<dbReference type="GO" id="GO:0009881">
    <property type="term" value="F:photoreceptor activity"/>
    <property type="evidence" value="ECO:0007669"/>
    <property type="project" value="UniProtKB-KW"/>
</dbReference>
<evidence type="ECO:0000256" key="1">
    <source>
        <dbReference type="ARBA" id="ARBA00002479"/>
    </source>
</evidence>
<dbReference type="Pfam" id="PF01590">
    <property type="entry name" value="GAF"/>
    <property type="match status" value="1"/>
</dbReference>
<protein>
    <recommendedName>
        <fullName evidence="8">Phytochrome chromophore attachment site domain-containing protein</fullName>
    </recommendedName>
</protein>
<sequence>MATGSRGAPTQSSGTSNARGAESVSKAIAQYTMDARLHTAFEQSGKSGSFDGSKSPFGCTLAVDEPALRLIAFSANASDLLDLSPRSVPTLDSAPILGLGADLRALFSPSSSLLLERAASAREITLLNPLFVHSRNSGKAFYAILHRVDVGIVIDLEPARTEDPALSIAGAVQSQKLAVRAISRLQALPGGDINLLCDAVVTHVRELTGYDRVMVYKFHDDEHGEVVAESRRDDLEPYLGLHYPATDIPQASRFLFKQNRVRMIADCNAAPVPVIQDDNLMQPLCLVGSTLRARMAATPST</sequence>
<dbReference type="Gene3D" id="3.30.450.20">
    <property type="entry name" value="PAS domain"/>
    <property type="match status" value="1"/>
</dbReference>
<dbReference type="Gene3D" id="3.30.450.40">
    <property type="match status" value="1"/>
</dbReference>
<dbReference type="PANTHER" id="PTHR47876:SF3">
    <property type="entry name" value="PHYTOCHROME 1"/>
    <property type="match status" value="1"/>
</dbReference>
<evidence type="ECO:0000256" key="7">
    <source>
        <dbReference type="SAM" id="MobiDB-lite"/>
    </source>
</evidence>
<dbReference type="InterPro" id="IPR003018">
    <property type="entry name" value="GAF"/>
</dbReference>
<keyword evidence="10" id="KW-1185">Reference proteome</keyword>
<dbReference type="InterPro" id="IPR016132">
    <property type="entry name" value="Phyto_chromo_attachment"/>
</dbReference>
<dbReference type="PANTHER" id="PTHR47876">
    <property type="entry name" value="OS08G0260000 PROTEIN"/>
    <property type="match status" value="1"/>
</dbReference>
<evidence type="ECO:0000259" key="8">
    <source>
        <dbReference type="PROSITE" id="PS50046"/>
    </source>
</evidence>
<dbReference type="EMBL" id="JAGGNH010000003">
    <property type="protein sequence ID" value="KAJ0978624.1"/>
    <property type="molecule type" value="Genomic_DNA"/>
</dbReference>
<reference evidence="9" key="1">
    <citation type="submission" date="2021-03" db="EMBL/GenBank/DDBJ databases">
        <authorList>
            <person name="Li Z."/>
            <person name="Yang C."/>
        </authorList>
    </citation>
    <scope>NUCLEOTIDE SEQUENCE</scope>
    <source>
        <strain evidence="9">Dzin_1.0</strain>
        <tissue evidence="9">Leaf</tissue>
    </source>
</reference>
<evidence type="ECO:0000256" key="2">
    <source>
        <dbReference type="ARBA" id="ARBA00008235"/>
    </source>
</evidence>
<dbReference type="OrthoDB" id="2015534at2759"/>
<feature type="compositionally biased region" description="Polar residues" evidence="7">
    <location>
        <begin position="8"/>
        <end position="18"/>
    </location>
</feature>
<feature type="region of interest" description="Disordered" evidence="7">
    <location>
        <begin position="1"/>
        <end position="21"/>
    </location>
</feature>
<evidence type="ECO:0000313" key="9">
    <source>
        <dbReference type="EMBL" id="KAJ0978624.1"/>
    </source>
</evidence>
<dbReference type="PROSITE" id="PS50046">
    <property type="entry name" value="PHYTOCHROME_2"/>
    <property type="match status" value="1"/>
</dbReference>
<dbReference type="SUPFAM" id="SSF55785">
    <property type="entry name" value="PYP-like sensor domain (PAS domain)"/>
    <property type="match status" value="1"/>
</dbReference>
<dbReference type="Pfam" id="PF08446">
    <property type="entry name" value="PAS_2"/>
    <property type="match status" value="1"/>
</dbReference>
<keyword evidence="5" id="KW-0157">Chromophore</keyword>
<feature type="domain" description="Phytochrome chromophore attachment site" evidence="8">
    <location>
        <begin position="192"/>
        <end position="293"/>
    </location>
</feature>
<accession>A0A9D5CTA5</accession>
<dbReference type="AlphaFoldDB" id="A0A9D5CTA5"/>
<dbReference type="InterPro" id="IPR035965">
    <property type="entry name" value="PAS-like_dom_sf"/>
</dbReference>
<dbReference type="InterPro" id="IPR029016">
    <property type="entry name" value="GAF-like_dom_sf"/>
</dbReference>
<evidence type="ECO:0000256" key="4">
    <source>
        <dbReference type="ARBA" id="ARBA00022606"/>
    </source>
</evidence>
<dbReference type="InterPro" id="IPR001294">
    <property type="entry name" value="Phytochrome"/>
</dbReference>
<gene>
    <name evidence="9" type="ORF">J5N97_014098</name>
</gene>
<dbReference type="SUPFAM" id="SSF55781">
    <property type="entry name" value="GAF domain-like"/>
    <property type="match status" value="1"/>
</dbReference>
<dbReference type="GO" id="GO:0009584">
    <property type="term" value="P:detection of visible light"/>
    <property type="evidence" value="ECO:0007669"/>
    <property type="project" value="InterPro"/>
</dbReference>
<evidence type="ECO:0000256" key="5">
    <source>
        <dbReference type="ARBA" id="ARBA00022991"/>
    </source>
</evidence>
<keyword evidence="6" id="KW-0675">Receptor</keyword>
<dbReference type="Proteomes" id="UP001085076">
    <property type="component" value="Miscellaneous, Linkage group lg03"/>
</dbReference>
<comment type="similarity">
    <text evidence="2">Belongs to the phytochrome family.</text>
</comment>
<evidence type="ECO:0000313" key="10">
    <source>
        <dbReference type="Proteomes" id="UP001085076"/>
    </source>
</evidence>
<dbReference type="InterPro" id="IPR013654">
    <property type="entry name" value="PAS_2"/>
</dbReference>
<keyword evidence="4" id="KW-0716">Sensory transduction</keyword>
<dbReference type="GO" id="GO:0006355">
    <property type="term" value="P:regulation of DNA-templated transcription"/>
    <property type="evidence" value="ECO:0007669"/>
    <property type="project" value="InterPro"/>
</dbReference>
<proteinExistence type="inferred from homology"/>
<organism evidence="9 10">
    <name type="scientific">Dioscorea zingiberensis</name>
    <dbReference type="NCBI Taxonomy" id="325984"/>
    <lineage>
        <taxon>Eukaryota</taxon>
        <taxon>Viridiplantae</taxon>
        <taxon>Streptophyta</taxon>
        <taxon>Embryophyta</taxon>
        <taxon>Tracheophyta</taxon>
        <taxon>Spermatophyta</taxon>
        <taxon>Magnoliopsida</taxon>
        <taxon>Liliopsida</taxon>
        <taxon>Dioscoreales</taxon>
        <taxon>Dioscoreaceae</taxon>
        <taxon>Dioscorea</taxon>
    </lineage>
</organism>
<evidence type="ECO:0000256" key="6">
    <source>
        <dbReference type="ARBA" id="ARBA00023170"/>
    </source>
</evidence>
<evidence type="ECO:0000256" key="3">
    <source>
        <dbReference type="ARBA" id="ARBA00022543"/>
    </source>
</evidence>
<reference evidence="9" key="2">
    <citation type="journal article" date="2022" name="Hortic Res">
        <title>The genome of Dioscorea zingiberensis sheds light on the biosynthesis, origin and evolution of the medicinally important diosgenin saponins.</title>
        <authorList>
            <person name="Li Y."/>
            <person name="Tan C."/>
            <person name="Li Z."/>
            <person name="Guo J."/>
            <person name="Li S."/>
            <person name="Chen X."/>
            <person name="Wang C."/>
            <person name="Dai X."/>
            <person name="Yang H."/>
            <person name="Song W."/>
            <person name="Hou L."/>
            <person name="Xu J."/>
            <person name="Tong Z."/>
            <person name="Xu A."/>
            <person name="Yuan X."/>
            <person name="Wang W."/>
            <person name="Yang Q."/>
            <person name="Chen L."/>
            <person name="Sun Z."/>
            <person name="Wang K."/>
            <person name="Pan B."/>
            <person name="Chen J."/>
            <person name="Bao Y."/>
            <person name="Liu F."/>
            <person name="Qi X."/>
            <person name="Gang D.R."/>
            <person name="Wen J."/>
            <person name="Li J."/>
        </authorList>
    </citation>
    <scope>NUCLEOTIDE SEQUENCE</scope>
    <source>
        <strain evidence="9">Dzin_1.0</strain>
    </source>
</reference>
<comment type="function">
    <text evidence="1">Regulatory photoreceptor which exists in two forms that are reversibly interconvertible by light: the Pr form that absorbs maximally in the red region of the spectrum and the Pfr form that absorbs maximally in the far-red region. Photoconversion of Pr to Pfr induces an array of morphogenic responses, whereas reconversion of Pfr to Pr cancels the induction of those responses. Pfr controls the expression of a number of nuclear genes including those encoding the small subunit of ribulose-bisphosphate carboxylase, chlorophyll A/B binding protein, protochlorophyllide reductase, rRNA, etc. It also controls the expression of its own gene(s) in a negative feedback fashion.</text>
</comment>
<comment type="caution">
    <text evidence="9">The sequence shown here is derived from an EMBL/GenBank/DDBJ whole genome shotgun (WGS) entry which is preliminary data.</text>
</comment>
<name>A0A9D5CTA5_9LILI</name>
<dbReference type="PRINTS" id="PR01033">
    <property type="entry name" value="PHYTOCHROME"/>
</dbReference>
<keyword evidence="3" id="KW-0600">Photoreceptor protein</keyword>